<dbReference type="InterPro" id="IPR005171">
    <property type="entry name" value="Cyt_c_oxidase_su4_prok"/>
</dbReference>
<dbReference type="EMBL" id="FNTY01000002">
    <property type="protein sequence ID" value="SEE41449.1"/>
    <property type="molecule type" value="Genomic_DNA"/>
</dbReference>
<dbReference type="AlphaFoldDB" id="A0A1H5IMI0"/>
<evidence type="ECO:0000256" key="2">
    <source>
        <dbReference type="ARBA" id="ARBA00022475"/>
    </source>
</evidence>
<keyword evidence="3 6" id="KW-0812">Transmembrane</keyword>
<sequence>MQTPARDSVTWVWLLLMLITAGSWAVGSHVLLAANHLLAVGAILLFTCIKMHLVIRHFMEVNHAPGWLKLFCSGWLAVLFFSLLGLYR</sequence>
<dbReference type="GO" id="GO:0005886">
    <property type="term" value="C:plasma membrane"/>
    <property type="evidence" value="ECO:0007669"/>
    <property type="project" value="UniProtKB-SubCell"/>
</dbReference>
<reference evidence="7 8" key="1">
    <citation type="submission" date="2016-10" db="EMBL/GenBank/DDBJ databases">
        <authorList>
            <person name="de Groot N.N."/>
        </authorList>
    </citation>
    <scope>NUCLEOTIDE SEQUENCE [LARGE SCALE GENOMIC DNA]</scope>
    <source>
        <strain evidence="7 8">BS3662</strain>
    </source>
</reference>
<dbReference type="RefSeq" id="WP_084317921.1">
    <property type="nucleotide sequence ID" value="NZ_FNTY01000002.1"/>
</dbReference>
<dbReference type="Pfam" id="PF03626">
    <property type="entry name" value="COX4_pro"/>
    <property type="match status" value="1"/>
</dbReference>
<comment type="subcellular location">
    <subcellularLocation>
        <location evidence="1">Cell membrane</location>
        <topology evidence="1">Multi-pass membrane protein</topology>
    </subcellularLocation>
</comment>
<keyword evidence="5 6" id="KW-0472">Membrane</keyword>
<feature type="transmembrane region" description="Helical" evidence="6">
    <location>
        <begin position="37"/>
        <end position="55"/>
    </location>
</feature>
<dbReference type="Proteomes" id="UP000198985">
    <property type="component" value="Unassembled WGS sequence"/>
</dbReference>
<gene>
    <name evidence="7" type="ORF">SAMN04490194_2139</name>
</gene>
<evidence type="ECO:0000256" key="6">
    <source>
        <dbReference type="SAM" id="Phobius"/>
    </source>
</evidence>
<name>A0A1H5IMI0_9PSED</name>
<evidence type="ECO:0000256" key="4">
    <source>
        <dbReference type="ARBA" id="ARBA00022989"/>
    </source>
</evidence>
<evidence type="ECO:0000313" key="7">
    <source>
        <dbReference type="EMBL" id="SEE41449.1"/>
    </source>
</evidence>
<evidence type="ECO:0000313" key="8">
    <source>
        <dbReference type="Proteomes" id="UP000198985"/>
    </source>
</evidence>
<evidence type="ECO:0000256" key="5">
    <source>
        <dbReference type="ARBA" id="ARBA00023136"/>
    </source>
</evidence>
<evidence type="ECO:0000256" key="3">
    <source>
        <dbReference type="ARBA" id="ARBA00022692"/>
    </source>
</evidence>
<feature type="transmembrane region" description="Helical" evidence="6">
    <location>
        <begin position="67"/>
        <end position="87"/>
    </location>
</feature>
<evidence type="ECO:0000256" key="1">
    <source>
        <dbReference type="ARBA" id="ARBA00004651"/>
    </source>
</evidence>
<keyword evidence="2" id="KW-1003">Cell membrane</keyword>
<feature type="transmembrane region" description="Helical" evidence="6">
    <location>
        <begin position="12"/>
        <end position="31"/>
    </location>
</feature>
<accession>A0A1H5IMI0</accession>
<organism evidence="7 8">
    <name type="scientific">Pseudomonas migulae</name>
    <dbReference type="NCBI Taxonomy" id="78543"/>
    <lineage>
        <taxon>Bacteria</taxon>
        <taxon>Pseudomonadati</taxon>
        <taxon>Pseudomonadota</taxon>
        <taxon>Gammaproteobacteria</taxon>
        <taxon>Pseudomonadales</taxon>
        <taxon>Pseudomonadaceae</taxon>
        <taxon>Pseudomonas</taxon>
    </lineage>
</organism>
<protein>
    <submittedName>
        <fullName evidence="7">Cytochrome C oxidase subunit IV</fullName>
    </submittedName>
</protein>
<keyword evidence="4 6" id="KW-1133">Transmembrane helix</keyword>
<proteinExistence type="predicted"/>